<accession>A0A1D1VTY7</accession>
<keyword evidence="6" id="KW-1185">Reference proteome</keyword>
<dbReference type="SUPFAM" id="SSF55550">
    <property type="entry name" value="SH2 domain"/>
    <property type="match status" value="1"/>
</dbReference>
<feature type="region of interest" description="Disordered" evidence="3">
    <location>
        <begin position="94"/>
        <end position="142"/>
    </location>
</feature>
<dbReference type="PROSITE" id="PS50001">
    <property type="entry name" value="SH2"/>
    <property type="match status" value="1"/>
</dbReference>
<proteinExistence type="predicted"/>
<organism evidence="5 6">
    <name type="scientific">Ramazzottius varieornatus</name>
    <name type="common">Water bear</name>
    <name type="synonym">Tardigrade</name>
    <dbReference type="NCBI Taxonomy" id="947166"/>
    <lineage>
        <taxon>Eukaryota</taxon>
        <taxon>Metazoa</taxon>
        <taxon>Ecdysozoa</taxon>
        <taxon>Tardigrada</taxon>
        <taxon>Eutardigrada</taxon>
        <taxon>Parachela</taxon>
        <taxon>Hypsibioidea</taxon>
        <taxon>Ramazzottiidae</taxon>
        <taxon>Ramazzottius</taxon>
    </lineage>
</organism>
<comment type="caution">
    <text evidence="5">The sequence shown here is derived from an EMBL/GenBank/DDBJ whole genome shotgun (WGS) entry which is preliminary data.</text>
</comment>
<reference evidence="5 6" key="1">
    <citation type="journal article" date="2016" name="Nat. Commun.">
        <title>Extremotolerant tardigrade genome and improved radiotolerance of human cultured cells by tardigrade-unique protein.</title>
        <authorList>
            <person name="Hashimoto T."/>
            <person name="Horikawa D.D."/>
            <person name="Saito Y."/>
            <person name="Kuwahara H."/>
            <person name="Kozuka-Hata H."/>
            <person name="Shin-I T."/>
            <person name="Minakuchi Y."/>
            <person name="Ohishi K."/>
            <person name="Motoyama A."/>
            <person name="Aizu T."/>
            <person name="Enomoto A."/>
            <person name="Kondo K."/>
            <person name="Tanaka S."/>
            <person name="Hara Y."/>
            <person name="Koshikawa S."/>
            <person name="Sagara H."/>
            <person name="Miura T."/>
            <person name="Yokobori S."/>
            <person name="Miyagawa K."/>
            <person name="Suzuki Y."/>
            <person name="Kubo T."/>
            <person name="Oyama M."/>
            <person name="Kohara Y."/>
            <person name="Fujiyama A."/>
            <person name="Arakawa K."/>
            <person name="Katayama T."/>
            <person name="Toyoda A."/>
            <person name="Kunieda T."/>
        </authorList>
    </citation>
    <scope>NUCLEOTIDE SEQUENCE [LARGE SCALE GENOMIC DNA]</scope>
    <source>
        <strain evidence="5 6">YOKOZUNA-1</strain>
    </source>
</reference>
<protein>
    <recommendedName>
        <fullName evidence="4">SH2 domain-containing protein</fullName>
    </recommendedName>
</protein>
<evidence type="ECO:0000313" key="6">
    <source>
        <dbReference type="Proteomes" id="UP000186922"/>
    </source>
</evidence>
<feature type="domain" description="SH2" evidence="4">
    <location>
        <begin position="230"/>
        <end position="326"/>
    </location>
</feature>
<dbReference type="Pfam" id="PF00017">
    <property type="entry name" value="SH2"/>
    <property type="match status" value="1"/>
</dbReference>
<dbReference type="OrthoDB" id="5914531at2759"/>
<sequence length="331" mass="37131">MLGDSPCPKIHDGPNGRTSYSLVNNIHINGLSHLNGQNGHGSSSDGQPSKSTTFLACTKSVMRNPKLFYESCFIARPKFTDAANLILQRNIHGKTINGSSPPSSIISNGSTTSGSSGLSTPDSLKGNLRKDAPSERKGEKKHVQFDLQRRIEYGNTICPTDDQELEEEDEEIDEIEKSLLRGYTEYSEGCSEAPSSRRKPNLSLELTAISTKDTQGERIDTELPLDQQTWYWGSISRQDAEEILRNFSEGNYLVRCCDSAGRREYSLACKASCGFMHLKVHRQPDDLYRLADFNRVFLRVTDLIEYYSSERLPIRGAEHMMLLHPVHQQLL</sequence>
<dbReference type="PRINTS" id="PR00401">
    <property type="entry name" value="SH2DOMAIN"/>
</dbReference>
<evidence type="ECO:0000256" key="3">
    <source>
        <dbReference type="SAM" id="MobiDB-lite"/>
    </source>
</evidence>
<evidence type="ECO:0000256" key="2">
    <source>
        <dbReference type="PROSITE-ProRule" id="PRU00191"/>
    </source>
</evidence>
<name>A0A1D1VTY7_RAMVA</name>
<dbReference type="InterPro" id="IPR051846">
    <property type="entry name" value="SH2_domain_adapters"/>
</dbReference>
<dbReference type="AlphaFoldDB" id="A0A1D1VTY7"/>
<dbReference type="PANTHER" id="PTHR15127">
    <property type="entry name" value="HEAVYWEIGHT, ISOFORM A"/>
    <property type="match status" value="1"/>
</dbReference>
<evidence type="ECO:0000259" key="4">
    <source>
        <dbReference type="PROSITE" id="PS50001"/>
    </source>
</evidence>
<dbReference type="EMBL" id="BDGG01000009">
    <property type="protein sequence ID" value="GAV03228.1"/>
    <property type="molecule type" value="Genomic_DNA"/>
</dbReference>
<dbReference type="InterPro" id="IPR000980">
    <property type="entry name" value="SH2"/>
</dbReference>
<evidence type="ECO:0000256" key="1">
    <source>
        <dbReference type="ARBA" id="ARBA00022999"/>
    </source>
</evidence>
<dbReference type="Gene3D" id="3.30.505.10">
    <property type="entry name" value="SH2 domain"/>
    <property type="match status" value="1"/>
</dbReference>
<dbReference type="PANTHER" id="PTHR15127:SF32">
    <property type="entry name" value="HEAVYWEIGHT, ISOFORM A"/>
    <property type="match status" value="1"/>
</dbReference>
<keyword evidence="1 2" id="KW-0727">SH2 domain</keyword>
<dbReference type="STRING" id="947166.A0A1D1VTY7"/>
<evidence type="ECO:0000313" key="5">
    <source>
        <dbReference type="EMBL" id="GAV03228.1"/>
    </source>
</evidence>
<dbReference type="GO" id="GO:0001784">
    <property type="term" value="F:phosphotyrosine residue binding"/>
    <property type="evidence" value="ECO:0007669"/>
    <property type="project" value="TreeGrafter"/>
</dbReference>
<gene>
    <name evidence="5" type="primary">RvY_13684-1</name>
    <name evidence="5" type="synonym">RvY_13684.1</name>
    <name evidence="5" type="ORF">RvY_13684</name>
</gene>
<feature type="compositionally biased region" description="Basic and acidic residues" evidence="3">
    <location>
        <begin position="128"/>
        <end position="142"/>
    </location>
</feature>
<dbReference type="SMART" id="SM00252">
    <property type="entry name" value="SH2"/>
    <property type="match status" value="1"/>
</dbReference>
<feature type="compositionally biased region" description="Low complexity" evidence="3">
    <location>
        <begin position="95"/>
        <end position="124"/>
    </location>
</feature>
<dbReference type="Proteomes" id="UP000186922">
    <property type="component" value="Unassembled WGS sequence"/>
</dbReference>
<dbReference type="InterPro" id="IPR036860">
    <property type="entry name" value="SH2_dom_sf"/>
</dbReference>